<organism evidence="6 7">
    <name type="scientific">Umezakia ovalisporum FSS-62</name>
    <dbReference type="NCBI Taxonomy" id="2971776"/>
    <lineage>
        <taxon>Bacteria</taxon>
        <taxon>Bacillati</taxon>
        <taxon>Cyanobacteriota</taxon>
        <taxon>Cyanophyceae</taxon>
        <taxon>Nostocales</taxon>
        <taxon>Nodulariaceae</taxon>
        <taxon>Umezakia</taxon>
    </lineage>
</organism>
<dbReference type="PIRSF" id="PIRSF026782">
    <property type="entry name" value="CbiD"/>
    <property type="match status" value="1"/>
</dbReference>
<dbReference type="RefSeq" id="WP_280650731.1">
    <property type="nucleotide sequence ID" value="NZ_JANQDL010000098.1"/>
</dbReference>
<evidence type="ECO:0000256" key="2">
    <source>
        <dbReference type="ARBA" id="ARBA00022603"/>
    </source>
</evidence>
<dbReference type="InterPro" id="IPR036074">
    <property type="entry name" value="CbiD_sf"/>
</dbReference>
<dbReference type="PANTHER" id="PTHR35863:SF1">
    <property type="entry name" value="COBALT-PRECORRIN-5B C(1)-METHYLTRANSFERASE"/>
    <property type="match status" value="1"/>
</dbReference>
<keyword evidence="4 5" id="KW-0949">S-adenosyl-L-methionine</keyword>
<dbReference type="Gene3D" id="3.30.2110.10">
    <property type="entry name" value="CbiD-like"/>
    <property type="match status" value="1"/>
</dbReference>
<comment type="pathway">
    <text evidence="5">Cofactor biosynthesis; adenosylcobalamin biosynthesis; cob(II)yrinate a,c-diamide from sirohydrochlorin (anaerobic route): step 6/10.</text>
</comment>
<dbReference type="GeneID" id="83683839"/>
<dbReference type="GO" id="GO:0032259">
    <property type="term" value="P:methylation"/>
    <property type="evidence" value="ECO:0007669"/>
    <property type="project" value="UniProtKB-KW"/>
</dbReference>
<keyword evidence="3 5" id="KW-0808">Transferase</keyword>
<proteinExistence type="inferred from homology"/>
<evidence type="ECO:0000313" key="7">
    <source>
        <dbReference type="Proteomes" id="UP001159370"/>
    </source>
</evidence>
<protein>
    <recommendedName>
        <fullName evidence="5">Cobalt-precorrin-5B C(1)-methyltransferase</fullName>
        <ecNumber evidence="5">2.1.1.195</ecNumber>
    </recommendedName>
    <alternativeName>
        <fullName evidence="5">Cobalt-precorrin-6A synthase</fullName>
    </alternativeName>
</protein>
<evidence type="ECO:0000256" key="3">
    <source>
        <dbReference type="ARBA" id="ARBA00022679"/>
    </source>
</evidence>
<dbReference type="HAMAP" id="MF_00787">
    <property type="entry name" value="CbiD"/>
    <property type="match status" value="1"/>
</dbReference>
<dbReference type="EMBL" id="JANQDL010000098">
    <property type="protein sequence ID" value="MDH6065046.1"/>
    <property type="molecule type" value="Genomic_DNA"/>
</dbReference>
<dbReference type="Proteomes" id="UP001159370">
    <property type="component" value="Unassembled WGS sequence"/>
</dbReference>
<gene>
    <name evidence="5 6" type="primary">cbiD</name>
    <name evidence="6" type="ORF">NWP23_15050</name>
</gene>
<dbReference type="GO" id="GO:0019251">
    <property type="term" value="P:anaerobic cobalamin biosynthetic process"/>
    <property type="evidence" value="ECO:0007669"/>
    <property type="project" value="UniProtKB-UniRule"/>
</dbReference>
<sequence>MSLSGYTLPVFACASAMAALHWLRHRQPLTSVSVDLIEPPQIAEISIEQVAGLCNNTALAITRSEPGDNLDLTRNTPIWAMVQWRVGDGENVIIQGGEGVGKQINADNQPAIYAYAQKLLQDNLNRMLADDEKITVNIILPEGRSLAVRTSNSAFGVVEGLSLLGTSGISQPLSTPDQLGAFRRELQHKATRFQSLVFCIGENGLDLARQLGINPEQLVKTANWLGPLLVEADLLGVKEILLFGYHGKLMKLAGGIFHTHHHLADGRREILAAHCALAGLKSEDIGVVFHSPTAEDALKHLKYLDAATGSDWVNQVYGAMAEAIDSRSQEYIQNHSQRGSNATVCGSVLFDRHREIIIKSKIGCLLSKKLC</sequence>
<comment type="catalytic activity">
    <reaction evidence="5">
        <text>Co-precorrin-5B + S-adenosyl-L-methionine = Co-precorrin-6A + S-adenosyl-L-homocysteine</text>
        <dbReference type="Rhea" id="RHEA:26285"/>
        <dbReference type="ChEBI" id="CHEBI:57856"/>
        <dbReference type="ChEBI" id="CHEBI:59789"/>
        <dbReference type="ChEBI" id="CHEBI:60063"/>
        <dbReference type="ChEBI" id="CHEBI:60064"/>
        <dbReference type="EC" id="2.1.1.195"/>
    </reaction>
</comment>
<dbReference type="SUPFAM" id="SSF111342">
    <property type="entry name" value="CbiD-like"/>
    <property type="match status" value="1"/>
</dbReference>
<keyword evidence="2 5" id="KW-0489">Methyltransferase</keyword>
<dbReference type="Pfam" id="PF01888">
    <property type="entry name" value="CbiD"/>
    <property type="match status" value="1"/>
</dbReference>
<dbReference type="PANTHER" id="PTHR35863">
    <property type="entry name" value="COBALT-PRECORRIN-5B C(1)-METHYLTRANSFERASE"/>
    <property type="match status" value="1"/>
</dbReference>
<comment type="caution">
    <text evidence="6">The sequence shown here is derived from an EMBL/GenBank/DDBJ whole genome shotgun (WGS) entry which is preliminary data.</text>
</comment>
<comment type="function">
    <text evidence="5">Catalyzes the methylation of C-1 in cobalt-precorrin-5B to form cobalt-precorrin-6A.</text>
</comment>
<accession>A0AA43H0F6</accession>
<keyword evidence="1 5" id="KW-0169">Cobalamin biosynthesis</keyword>
<evidence type="ECO:0000256" key="4">
    <source>
        <dbReference type="ARBA" id="ARBA00022691"/>
    </source>
</evidence>
<dbReference type="NCBIfam" id="TIGR00312">
    <property type="entry name" value="cbiD"/>
    <property type="match status" value="1"/>
</dbReference>
<dbReference type="InterPro" id="IPR002748">
    <property type="entry name" value="CbiD"/>
</dbReference>
<name>A0AA43H0F6_9CYAN</name>
<reference evidence="6 7" key="1">
    <citation type="journal article" date="2023" name="J. Phycol.">
        <title>Chrysosporum ovalisporum is synonymous with the true-branching cyanobacterium Umezakia natans (Nostocales/Aphanizomenonaceae).</title>
        <authorList>
            <person name="McGregor G.B."/>
            <person name="Sendall B.C."/>
            <person name="Niiyama Y."/>
            <person name="Tuji A."/>
            <person name="Willis A."/>
        </authorList>
    </citation>
    <scope>NUCLEOTIDE SEQUENCE [LARGE SCALE GENOMIC DNA]</scope>
    <source>
        <strain evidence="6 7">FSS-62</strain>
    </source>
</reference>
<evidence type="ECO:0000256" key="1">
    <source>
        <dbReference type="ARBA" id="ARBA00022573"/>
    </source>
</evidence>
<dbReference type="GO" id="GO:0008168">
    <property type="term" value="F:methyltransferase activity"/>
    <property type="evidence" value="ECO:0007669"/>
    <property type="project" value="UniProtKB-UniRule"/>
</dbReference>
<evidence type="ECO:0000256" key="5">
    <source>
        <dbReference type="HAMAP-Rule" id="MF_00787"/>
    </source>
</evidence>
<comment type="similarity">
    <text evidence="5">Belongs to the CbiD family.</text>
</comment>
<dbReference type="EC" id="2.1.1.195" evidence="5"/>
<evidence type="ECO:0000313" key="6">
    <source>
        <dbReference type="EMBL" id="MDH6065046.1"/>
    </source>
</evidence>
<dbReference type="AlphaFoldDB" id="A0AA43H0F6"/>